<proteinExistence type="predicted"/>
<dbReference type="AlphaFoldDB" id="A0A7J8H111"/>
<feature type="domain" description="CCZ1/INTU/HSP4 first Longin" evidence="2">
    <location>
        <begin position="15"/>
        <end position="121"/>
    </location>
</feature>
<gene>
    <name evidence="4" type="ORF">HJG63_006414</name>
</gene>
<dbReference type="GO" id="GO:0031267">
    <property type="term" value="F:small GTPase binding"/>
    <property type="evidence" value="ECO:0007669"/>
    <property type="project" value="TreeGrafter"/>
</dbReference>
<keyword evidence="5" id="KW-1185">Reference proteome</keyword>
<dbReference type="InterPro" id="IPR026091">
    <property type="entry name" value="HPS4"/>
</dbReference>
<organism evidence="4 5">
    <name type="scientific">Rousettus aegyptiacus</name>
    <name type="common">Egyptian fruit bat</name>
    <name type="synonym">Pteropus aegyptiacus</name>
    <dbReference type="NCBI Taxonomy" id="9407"/>
    <lineage>
        <taxon>Eukaryota</taxon>
        <taxon>Metazoa</taxon>
        <taxon>Chordata</taxon>
        <taxon>Craniata</taxon>
        <taxon>Vertebrata</taxon>
        <taxon>Euteleostomi</taxon>
        <taxon>Mammalia</taxon>
        <taxon>Eutheria</taxon>
        <taxon>Laurasiatheria</taxon>
        <taxon>Chiroptera</taxon>
        <taxon>Yinpterochiroptera</taxon>
        <taxon>Pteropodoidea</taxon>
        <taxon>Pteropodidae</taxon>
        <taxon>Rousettinae</taxon>
        <taxon>Rousettus</taxon>
    </lineage>
</organism>
<dbReference type="Proteomes" id="UP000593571">
    <property type="component" value="Unassembled WGS sequence"/>
</dbReference>
<dbReference type="OrthoDB" id="16754at2759"/>
<dbReference type="InterPro" id="IPR043989">
    <property type="entry name" value="CCZ1/INTU/HSP4_longin_3"/>
</dbReference>
<dbReference type="PANTHER" id="PTHR14407">
    <property type="entry name" value="HERMANSKY-PUDLAK SYNDROME 4 PROTEIN LIGHT-EAR PROTEIN-RELATED"/>
    <property type="match status" value="1"/>
</dbReference>
<evidence type="ECO:0000259" key="2">
    <source>
        <dbReference type="Pfam" id="PF19031"/>
    </source>
</evidence>
<dbReference type="GO" id="GO:0005085">
    <property type="term" value="F:guanyl-nucleotide exchange factor activity"/>
    <property type="evidence" value="ECO:0007669"/>
    <property type="project" value="TreeGrafter"/>
</dbReference>
<comment type="caution">
    <text evidence="4">The sequence shown here is derived from an EMBL/GenBank/DDBJ whole genome shotgun (WGS) entry which is preliminary data.</text>
</comment>
<sequence>MATSTSRETKSASWWNYFFLYDGSKVKEEGDPTRAGICYFYPSQTLLDQQELLCGQIAGAVHCISDISGSPPTLIRLRKLKFAITVDGDYLWVLGCSLELPDISCQQFLDQLIGFFNFYNGPVSLAYKNCSQEDLSAEWDTFIEQILKNTSDLHKIFTSLWNLDRTKVEPLLLLKAALILQTCQRSPHILAGCILYKGLIVSTQLPPSLTAKVLLHRAAPQDQRIPPGGDALQERGVALPPNVHIMPVFVTEEEAISLHEFPGEQMTSSPASPARHPPKGALEEDTSRHEESMARTWATTPESRPPDRGRPDGSGENGPFSGCDLESIQPAKLHSTASDEGPGLGSSQVKEPGLPSGKEELDLFEIHIPEAQETGMSPGYFAFPSVHVPDGGGPRCKESVSDSGNPEPKLSEASPVGTAIGGSLSPSTPDMLTQNGALEQRGDLPGDSSQASISREDLLPSRTSGPLSPPRLGSKQRGTKLLMREQGVDQCVDEAHENRSALGPECHLGSADSLGHGLRADSTDSRLTPASCGGLVRMNLYTHSVKGLVLSLLAEDPLLGDSAAIEEVYHSSLASLNGLEVHLKETLPKDEAASSGRTYNFMHYDRIQNVLTANLPQVATHQDRRFLQAVSLMHSDFAQLPSLYEMTVRNASTAVYACCNPVQETYFQQLASATRSSGFPSPQDSAFSLPGKAKQKLLKHGVNLL</sequence>
<evidence type="ECO:0000256" key="1">
    <source>
        <dbReference type="SAM" id="MobiDB-lite"/>
    </source>
</evidence>
<dbReference type="GO" id="GO:0005765">
    <property type="term" value="C:lysosomal membrane"/>
    <property type="evidence" value="ECO:0007669"/>
    <property type="project" value="TreeGrafter"/>
</dbReference>
<feature type="compositionally biased region" description="Basic and acidic residues" evidence="1">
    <location>
        <begin position="281"/>
        <end position="293"/>
    </location>
</feature>
<feature type="compositionally biased region" description="Basic and acidic residues" evidence="1">
    <location>
        <begin position="304"/>
        <end position="313"/>
    </location>
</feature>
<name>A0A7J8H111_ROUAE</name>
<evidence type="ECO:0000313" key="4">
    <source>
        <dbReference type="EMBL" id="KAF6465452.1"/>
    </source>
</evidence>
<feature type="compositionally biased region" description="Polar residues" evidence="1">
    <location>
        <begin position="424"/>
        <end position="437"/>
    </location>
</feature>
<dbReference type="Pfam" id="PF19031">
    <property type="entry name" value="Intu_longin_1"/>
    <property type="match status" value="1"/>
</dbReference>
<feature type="domain" description="CCZ1/INTU/HPS4 third Longin" evidence="3">
    <location>
        <begin position="597"/>
        <end position="696"/>
    </location>
</feature>
<dbReference type="EMBL" id="JACASE010000005">
    <property type="protein sequence ID" value="KAF6465452.1"/>
    <property type="molecule type" value="Genomic_DNA"/>
</dbReference>
<dbReference type="GO" id="GO:0016192">
    <property type="term" value="P:vesicle-mediated transport"/>
    <property type="evidence" value="ECO:0007669"/>
    <property type="project" value="InterPro"/>
</dbReference>
<evidence type="ECO:0000259" key="3">
    <source>
        <dbReference type="Pfam" id="PF19033"/>
    </source>
</evidence>
<dbReference type="InterPro" id="IPR043987">
    <property type="entry name" value="CCZ1/INTU/HSP4_longin_1"/>
</dbReference>
<feature type="region of interest" description="Disordered" evidence="1">
    <location>
        <begin position="392"/>
        <end position="478"/>
    </location>
</feature>
<dbReference type="GO" id="GO:0006605">
    <property type="term" value="P:protein targeting"/>
    <property type="evidence" value="ECO:0007669"/>
    <property type="project" value="TreeGrafter"/>
</dbReference>
<dbReference type="GO" id="GO:0031085">
    <property type="term" value="C:BLOC-3 complex"/>
    <property type="evidence" value="ECO:0007669"/>
    <property type="project" value="TreeGrafter"/>
</dbReference>
<accession>A0A7J8H111</accession>
<dbReference type="Pfam" id="PF19033">
    <property type="entry name" value="Intu_longin_3"/>
    <property type="match status" value="1"/>
</dbReference>
<feature type="region of interest" description="Disordered" evidence="1">
    <location>
        <begin position="262"/>
        <end position="356"/>
    </location>
</feature>
<reference evidence="4 5" key="1">
    <citation type="journal article" date="2020" name="Nature">
        <title>Six reference-quality genomes reveal evolution of bat adaptations.</title>
        <authorList>
            <person name="Jebb D."/>
            <person name="Huang Z."/>
            <person name="Pippel M."/>
            <person name="Hughes G.M."/>
            <person name="Lavrichenko K."/>
            <person name="Devanna P."/>
            <person name="Winkler S."/>
            <person name="Jermiin L.S."/>
            <person name="Skirmuntt E.C."/>
            <person name="Katzourakis A."/>
            <person name="Burkitt-Gray L."/>
            <person name="Ray D.A."/>
            <person name="Sullivan K.A.M."/>
            <person name="Roscito J.G."/>
            <person name="Kirilenko B.M."/>
            <person name="Davalos L.M."/>
            <person name="Corthals A.P."/>
            <person name="Power M.L."/>
            <person name="Jones G."/>
            <person name="Ransome R.D."/>
            <person name="Dechmann D.K.N."/>
            <person name="Locatelli A.G."/>
            <person name="Puechmaille S.J."/>
            <person name="Fedrigo O."/>
            <person name="Jarvis E.D."/>
            <person name="Hiller M."/>
            <person name="Vernes S.C."/>
            <person name="Myers E.W."/>
            <person name="Teeling E.C."/>
        </authorList>
    </citation>
    <scope>NUCLEOTIDE SEQUENCE [LARGE SCALE GENOMIC DNA]</scope>
    <source>
        <strain evidence="4">MRouAeg1</strain>
        <tissue evidence="4">Muscle</tissue>
    </source>
</reference>
<evidence type="ECO:0000313" key="5">
    <source>
        <dbReference type="Proteomes" id="UP000593571"/>
    </source>
</evidence>
<dbReference type="GO" id="GO:1903232">
    <property type="term" value="P:melanosome assembly"/>
    <property type="evidence" value="ECO:0007669"/>
    <property type="project" value="TreeGrafter"/>
</dbReference>
<dbReference type="PANTHER" id="PTHR14407:SF9">
    <property type="entry name" value="BLOC-3 COMPLEX MEMBER HPS4"/>
    <property type="match status" value="1"/>
</dbReference>
<dbReference type="GO" id="GO:0031410">
    <property type="term" value="C:cytoplasmic vesicle"/>
    <property type="evidence" value="ECO:0007669"/>
    <property type="project" value="TreeGrafter"/>
</dbReference>
<protein>
    <submittedName>
        <fullName evidence="4">HPS4 biogenesis of lysosomal organelles complex 3 subunit 2</fullName>
    </submittedName>
</protein>